<feature type="region of interest" description="Disordered" evidence="1">
    <location>
        <begin position="101"/>
        <end position="129"/>
    </location>
</feature>
<sequence length="692" mass="71913">MKSNNAFSWLTTVLLLGGCGPSPVPQPPAEEPPRLEEVRVTCAPTALVLGQSAQCSASARDQKGQPFTISSYSWTSSDSALAQVDASGKVVAHAPGSVSIRASATSGDSTRQGEASLSLSPRPPTVHSTSINASETWTLADSPHEVRGQLSVTDGATLSLQPGVVVLFAPDAELRVAQGALLAPGSSAQPISLLAPDSSAQGSWRGLVFASEGSASRLEHVSLRGCGQPSGEGACLSLRDKASPVLLDVSVDKSGSLGVSVADDGSSFGPDSARLSVSGSSGFALRLASNHADSLPPNSTFSGNGRDAVLLTGDVTRSLSWPNPGVPFVILQRIHVERPVDDEIATLTLTPGTTLRFGSEGELALGSGTYVADLIAEGTADAPILFTSDSASPQPGQWRGLHLGPYITPATRLVHTTVEYAGASGSPGGGTANLNLYGNSGFCGPCPVLQDVTLRKGSGLGLFLNENAKFDPSSARLTVRDNGGYALAMDPNEARTLPAQSTYSGNATEGVLLKGFVAESQTWPKLDAPYVIDTVLQLGAQYAPAPTLTLLPGTELRFNLNAEILIGPDVESPGILVAKGTAAQPIRFVANEPVPFSSHWRGIHIWWGEGSQFDHVLVSHAGANGRRATANINVYRNPAPSITNSHLDWGGACALMTSNKDSGNNQSVPMDYTLPEYNNSFANNGIDNQCSY</sequence>
<dbReference type="Proteomes" id="UP000217289">
    <property type="component" value="Chromosome"/>
</dbReference>
<evidence type="ECO:0000256" key="1">
    <source>
        <dbReference type="SAM" id="MobiDB-lite"/>
    </source>
</evidence>
<dbReference type="OrthoDB" id="5485398at2"/>
<dbReference type="PANTHER" id="PTHR41339:SF1">
    <property type="entry name" value="SECRETED PROTEIN"/>
    <property type="match status" value="1"/>
</dbReference>
<evidence type="ECO:0000259" key="2">
    <source>
        <dbReference type="SMART" id="SM00635"/>
    </source>
</evidence>
<dbReference type="Gene3D" id="2.60.40.1080">
    <property type="match status" value="1"/>
</dbReference>
<dbReference type="AlphaFoldDB" id="A0A250IQH5"/>
<gene>
    <name evidence="3" type="ORF">MEBOL_007506</name>
</gene>
<evidence type="ECO:0000313" key="4">
    <source>
        <dbReference type="Proteomes" id="UP000217289"/>
    </source>
</evidence>
<dbReference type="KEGG" id="mbd:MEBOL_007506"/>
<evidence type="ECO:0000313" key="3">
    <source>
        <dbReference type="EMBL" id="ATB34005.1"/>
    </source>
</evidence>
<dbReference type="PANTHER" id="PTHR41339">
    <property type="entry name" value="LIPL48"/>
    <property type="match status" value="1"/>
</dbReference>
<dbReference type="PROSITE" id="PS51257">
    <property type="entry name" value="PROKAR_LIPOPROTEIN"/>
    <property type="match status" value="1"/>
</dbReference>
<feature type="domain" description="BIG2" evidence="2">
    <location>
        <begin position="34"/>
        <end position="116"/>
    </location>
</feature>
<feature type="compositionally biased region" description="Polar residues" evidence="1">
    <location>
        <begin position="101"/>
        <end position="119"/>
    </location>
</feature>
<proteinExistence type="predicted"/>
<dbReference type="SMART" id="SM00635">
    <property type="entry name" value="BID_2"/>
    <property type="match status" value="1"/>
</dbReference>
<dbReference type="InterPro" id="IPR008964">
    <property type="entry name" value="Invasin/intimin_cell_adhesion"/>
</dbReference>
<dbReference type="SUPFAM" id="SSF49373">
    <property type="entry name" value="Invasin/intimin cell-adhesion fragments"/>
    <property type="match status" value="1"/>
</dbReference>
<keyword evidence="4" id="KW-1185">Reference proteome</keyword>
<name>A0A250IQH5_9BACT</name>
<dbReference type="RefSeq" id="WP_095981960.1">
    <property type="nucleotide sequence ID" value="NZ_CP022163.1"/>
</dbReference>
<dbReference type="Pfam" id="PF02368">
    <property type="entry name" value="Big_2"/>
    <property type="match status" value="1"/>
</dbReference>
<reference evidence="3 4" key="1">
    <citation type="submission" date="2017-06" db="EMBL/GenBank/DDBJ databases">
        <authorList>
            <person name="Kim H.J."/>
            <person name="Triplett B.A."/>
        </authorList>
    </citation>
    <scope>NUCLEOTIDE SEQUENCE [LARGE SCALE GENOMIC DNA]</scope>
    <source>
        <strain evidence="3 4">DSM 14713</strain>
    </source>
</reference>
<organism evidence="3 4">
    <name type="scientific">Melittangium boletus DSM 14713</name>
    <dbReference type="NCBI Taxonomy" id="1294270"/>
    <lineage>
        <taxon>Bacteria</taxon>
        <taxon>Pseudomonadati</taxon>
        <taxon>Myxococcota</taxon>
        <taxon>Myxococcia</taxon>
        <taxon>Myxococcales</taxon>
        <taxon>Cystobacterineae</taxon>
        <taxon>Archangiaceae</taxon>
        <taxon>Melittangium</taxon>
    </lineage>
</organism>
<dbReference type="InterPro" id="IPR003343">
    <property type="entry name" value="Big_2"/>
</dbReference>
<protein>
    <recommendedName>
        <fullName evidence="2">BIG2 domain-containing protein</fullName>
    </recommendedName>
</protein>
<accession>A0A250IQH5</accession>
<dbReference type="EMBL" id="CP022163">
    <property type="protein sequence ID" value="ATB34005.1"/>
    <property type="molecule type" value="Genomic_DNA"/>
</dbReference>